<name>A0ABU0MRK3_9PROT</name>
<evidence type="ECO:0000313" key="3">
    <source>
        <dbReference type="Proteomes" id="UP001244552"/>
    </source>
</evidence>
<dbReference type="Gene3D" id="3.40.50.2000">
    <property type="entry name" value="Glycogen Phosphorylase B"/>
    <property type="match status" value="2"/>
</dbReference>
<accession>A0ABU0MRK3</accession>
<feature type="compositionally biased region" description="Low complexity" evidence="1">
    <location>
        <begin position="412"/>
        <end position="430"/>
    </location>
</feature>
<organism evidence="2 3">
    <name type="scientific">Azospirillum picis</name>
    <dbReference type="NCBI Taxonomy" id="488438"/>
    <lineage>
        <taxon>Bacteria</taxon>
        <taxon>Pseudomonadati</taxon>
        <taxon>Pseudomonadota</taxon>
        <taxon>Alphaproteobacteria</taxon>
        <taxon>Rhodospirillales</taxon>
        <taxon>Azospirillaceae</taxon>
        <taxon>Azospirillum</taxon>
    </lineage>
</organism>
<feature type="region of interest" description="Disordered" evidence="1">
    <location>
        <begin position="412"/>
        <end position="449"/>
    </location>
</feature>
<dbReference type="PANTHER" id="PTHR12526">
    <property type="entry name" value="GLYCOSYLTRANSFERASE"/>
    <property type="match status" value="1"/>
</dbReference>
<dbReference type="Pfam" id="PF13692">
    <property type="entry name" value="Glyco_trans_1_4"/>
    <property type="match status" value="1"/>
</dbReference>
<evidence type="ECO:0000256" key="1">
    <source>
        <dbReference type="SAM" id="MobiDB-lite"/>
    </source>
</evidence>
<protein>
    <submittedName>
        <fullName evidence="2">Glycosyltransferase involved in cell wall biosynthesis</fullName>
    </submittedName>
</protein>
<dbReference type="SUPFAM" id="SSF53756">
    <property type="entry name" value="UDP-Glycosyltransferase/glycogen phosphorylase"/>
    <property type="match status" value="1"/>
</dbReference>
<dbReference type="Proteomes" id="UP001244552">
    <property type="component" value="Unassembled WGS sequence"/>
</dbReference>
<comment type="caution">
    <text evidence="2">The sequence shown here is derived from an EMBL/GenBank/DDBJ whole genome shotgun (WGS) entry which is preliminary data.</text>
</comment>
<dbReference type="EMBL" id="JAUSVU010000023">
    <property type="protein sequence ID" value="MDQ0536113.1"/>
    <property type="molecule type" value="Genomic_DNA"/>
</dbReference>
<reference evidence="2 3" key="1">
    <citation type="submission" date="2023-07" db="EMBL/GenBank/DDBJ databases">
        <title>Genomic Encyclopedia of Type Strains, Phase IV (KMG-IV): sequencing the most valuable type-strain genomes for metagenomic binning, comparative biology and taxonomic classification.</title>
        <authorList>
            <person name="Goeker M."/>
        </authorList>
    </citation>
    <scope>NUCLEOTIDE SEQUENCE [LARGE SCALE GENOMIC DNA]</scope>
    <source>
        <strain evidence="2 3">DSM 19922</strain>
    </source>
</reference>
<sequence>MMPRVLVAQIGARMHYAVPRILQEAGALERFFTDICVTGDWADTVAALPPDITPPTLRRLAMRRPTAVPAAKITSFPLFGLTFGFRRTRARNAGEAARMYLDGGRSFCRRVLRCGLGGASMVYAFDGAALELLREARRAGLTTVLEQTIASVQLQDRLMIEQAGRFPDWEARVLDRKTAAALCAHERAEWEAADLIVCGSEFVRQSVADCGGPVERCVVVPYGVDDRFMLPARDPRQGPLRVLSVGEVGLRKGSPHVIEAARRLAGRAEFRMAGPCALPAPVVADTSPNLQILGPVPRGDILRHYAWADVFLLPSICEGSATAVYEALAAGLPVVCTPNTGSVVQDGVQGFIVPPGDPDAIVTALETLADDPAWRRDMAERARLRFREYDVDAYGMRLVAALHAAANGLMPASSSAAGAPAAGPDGPSPSRKGGAHPDVKDRIPMPASR</sequence>
<dbReference type="RefSeq" id="WP_209984014.1">
    <property type="nucleotide sequence ID" value="NZ_JAGINO010000013.1"/>
</dbReference>
<keyword evidence="3" id="KW-1185">Reference proteome</keyword>
<gene>
    <name evidence="2" type="ORF">QO018_005004</name>
</gene>
<dbReference type="PANTHER" id="PTHR12526:SF590">
    <property type="entry name" value="ALPHA-MALTOSE-1-PHOSPHATE SYNTHASE"/>
    <property type="match status" value="1"/>
</dbReference>
<evidence type="ECO:0000313" key="2">
    <source>
        <dbReference type="EMBL" id="MDQ0536113.1"/>
    </source>
</evidence>
<dbReference type="CDD" id="cd03801">
    <property type="entry name" value="GT4_PimA-like"/>
    <property type="match status" value="1"/>
</dbReference>
<proteinExistence type="predicted"/>